<dbReference type="InterPro" id="IPR041881">
    <property type="entry name" value="PqqD_sf"/>
</dbReference>
<evidence type="ECO:0008006" key="3">
    <source>
        <dbReference type="Google" id="ProtNLM"/>
    </source>
</evidence>
<reference evidence="2" key="1">
    <citation type="submission" date="2009-11" db="EMBL/GenBank/DDBJ databases">
        <title>The complete chromosome of Xylanimonas cellulosilytica DSM 15894.</title>
        <authorList>
            <consortium name="US DOE Joint Genome Institute (JGI-PGF)"/>
            <person name="Lucas S."/>
            <person name="Copeland A."/>
            <person name="Lapidus A."/>
            <person name="Glavina del Rio T."/>
            <person name="Dalin E."/>
            <person name="Tice H."/>
            <person name="Bruce D."/>
            <person name="Goodwin L."/>
            <person name="Pitluck S."/>
            <person name="Kyrpides N."/>
            <person name="Mavromatis K."/>
            <person name="Ivanova N."/>
            <person name="Mikhailova N."/>
            <person name="Foster B."/>
            <person name="Clum A."/>
            <person name="Brettin T."/>
            <person name="Detter J.C."/>
            <person name="Han C."/>
            <person name="Larimer F."/>
            <person name="Land M."/>
            <person name="Hauser L."/>
            <person name="Markowitz V."/>
            <person name="Cheng J.F."/>
            <person name="Hugenholtz P."/>
            <person name="Woyke T."/>
            <person name="Wu D."/>
            <person name="Gehrich-Schroeter G."/>
            <person name="Schneider S."/>
            <person name="Pukall S.R."/>
            <person name="Klenk H.P."/>
            <person name="Eisen J.A."/>
        </authorList>
    </citation>
    <scope>NUCLEOTIDE SEQUENCE [LARGE SCALE GENOMIC DNA]</scope>
    <source>
        <strain evidence="2">DSM 15894 / CECT 5975 / LMG 20990 / XIL07</strain>
    </source>
</reference>
<dbReference type="KEGG" id="xce:Xcel_0091"/>
<dbReference type="InterPro" id="IPR008792">
    <property type="entry name" value="PQQD"/>
</dbReference>
<sequence length="86" mass="9532">MRLKEGLEIVDVEDGRVLLDSRKGVYWHLNASAIGVLEALAQGRTVDDVVRDVVRQTGADEAVVRADHVELVRELRKARLITGEPS</sequence>
<accession>D1BTW8</accession>
<dbReference type="STRING" id="446471.Xcel_0091"/>
<dbReference type="HOGENOM" id="CLU_159325_3_0_11"/>
<keyword evidence="2" id="KW-1185">Reference proteome</keyword>
<dbReference type="Gene3D" id="1.10.10.1150">
    <property type="entry name" value="Coenzyme PQQ synthesis protein D (PqqD)"/>
    <property type="match status" value="1"/>
</dbReference>
<name>D1BTW8_XYLCX</name>
<dbReference type="Proteomes" id="UP000002255">
    <property type="component" value="Chromosome"/>
</dbReference>
<organism evidence="1 2">
    <name type="scientific">Xylanimonas cellulosilytica (strain DSM 15894 / JCM 12276 / CECT 5975 / KCTC 9989 / LMG 20990 / NBRC 107835 / XIL07)</name>
    <dbReference type="NCBI Taxonomy" id="446471"/>
    <lineage>
        <taxon>Bacteria</taxon>
        <taxon>Bacillati</taxon>
        <taxon>Actinomycetota</taxon>
        <taxon>Actinomycetes</taxon>
        <taxon>Micrococcales</taxon>
        <taxon>Promicromonosporaceae</taxon>
        <taxon>Xylanimonas</taxon>
    </lineage>
</organism>
<dbReference type="Pfam" id="PF05402">
    <property type="entry name" value="PqqD"/>
    <property type="match status" value="1"/>
</dbReference>
<protein>
    <recommendedName>
        <fullName evidence="3">Coenzyme PQQ synthesis D</fullName>
    </recommendedName>
</protein>
<evidence type="ECO:0000313" key="2">
    <source>
        <dbReference type="Proteomes" id="UP000002255"/>
    </source>
</evidence>
<dbReference type="OrthoDB" id="5195143at2"/>
<proteinExistence type="predicted"/>
<evidence type="ECO:0000313" key="1">
    <source>
        <dbReference type="EMBL" id="ACZ29132.1"/>
    </source>
</evidence>
<reference evidence="1 2" key="2">
    <citation type="journal article" date="2010" name="Stand. Genomic Sci.">
        <title>Complete genome sequence of Xylanimonas cellulosilytica type strain (XIL07).</title>
        <authorList>
            <person name="Foster B."/>
            <person name="Pukall R."/>
            <person name="Abt B."/>
            <person name="Nolan M."/>
            <person name="Glavina Del Rio T."/>
            <person name="Chen F."/>
            <person name="Lucas S."/>
            <person name="Tice H."/>
            <person name="Pitluck S."/>
            <person name="Cheng J.-F."/>
            <person name="Chertkov O."/>
            <person name="Brettin T."/>
            <person name="Han C."/>
            <person name="Detter J.C."/>
            <person name="Bruce D."/>
            <person name="Goodwin L."/>
            <person name="Ivanova N."/>
            <person name="Mavromatis K."/>
            <person name="Pati A."/>
            <person name="Mikhailova N."/>
            <person name="Chen A."/>
            <person name="Palaniappan K."/>
            <person name="Land M."/>
            <person name="Hauser L."/>
            <person name="Chang Y.-J."/>
            <person name="Jeffries C.D."/>
            <person name="Chain P."/>
            <person name="Rohde M."/>
            <person name="Goeker M."/>
            <person name="Bristow J."/>
            <person name="Eisen J.A."/>
            <person name="Markowitz V."/>
            <person name="Hugenholtz P."/>
            <person name="Kyrpides N.C."/>
            <person name="Klenk H.-P."/>
            <person name="Lapidus A."/>
        </authorList>
    </citation>
    <scope>NUCLEOTIDE SEQUENCE [LARGE SCALE GENOMIC DNA]</scope>
    <source>
        <strain evidence="2">DSM 15894 / CECT 5975 / LMG 20990 / XIL07</strain>
    </source>
</reference>
<dbReference type="AlphaFoldDB" id="D1BTW8"/>
<gene>
    <name evidence="1" type="ordered locus">Xcel_0091</name>
</gene>
<dbReference type="EMBL" id="CP001821">
    <property type="protein sequence ID" value="ACZ29132.1"/>
    <property type="molecule type" value="Genomic_DNA"/>
</dbReference>
<dbReference type="NCBIfam" id="NF033530">
    <property type="entry name" value="lasso_PqqD_Strm"/>
    <property type="match status" value="1"/>
</dbReference>
<dbReference type="RefSeq" id="WP_012876877.1">
    <property type="nucleotide sequence ID" value="NC_013530.1"/>
</dbReference>